<sequence>MKSTSSPLSQIRIPQLDDGSRAPWFEYAIVQSPRLSSTPRWSAVAKTQELAEIRVCVNRSCGKLGSRATLEVLSGIAPQGVAVSSCGCLGRCGAGPNLFVLPGGAIFGHCSTPARAAQLLSGICGSDFDPWRNLEALSLKKMGEEELEKGNPHSAVELLTKAIELIPSGGLHMLYKTRSLARLRRGDNEGAFEDAKEACEMAPGFPQAYICKGDALLAMGDLHAAEMAYSTALSVDPSIRRSNSFKGCIRRPTSSRCLEAASNRAHFYYSGALNGERFIYPPQKHTFLHLEVPPTTA</sequence>
<reference evidence="2 3" key="1">
    <citation type="journal article" date="2020" name="Nat. Food">
        <title>A phased Vanilla planifolia genome enables genetic improvement of flavour and production.</title>
        <authorList>
            <person name="Hasing T."/>
            <person name="Tang H."/>
            <person name="Brym M."/>
            <person name="Khazi F."/>
            <person name="Huang T."/>
            <person name="Chambers A.H."/>
        </authorList>
    </citation>
    <scope>NUCLEOTIDE SEQUENCE [LARGE SCALE GENOMIC DNA]</scope>
    <source>
        <tissue evidence="2">Leaf</tissue>
    </source>
</reference>
<accession>A0A835PMP6</accession>
<dbReference type="PROSITE" id="PS50005">
    <property type="entry name" value="TPR"/>
    <property type="match status" value="2"/>
</dbReference>
<dbReference type="PANTHER" id="PTHR47682:SF1">
    <property type="entry name" value="TETRATRICOPEPTIDE REPEAT (TPR)-CONTAINING PROTEIN"/>
    <property type="match status" value="1"/>
</dbReference>
<dbReference type="InterPro" id="IPR019734">
    <property type="entry name" value="TPR_rpt"/>
</dbReference>
<dbReference type="SUPFAM" id="SSF48452">
    <property type="entry name" value="TPR-like"/>
    <property type="match status" value="1"/>
</dbReference>
<dbReference type="InterPro" id="IPR036249">
    <property type="entry name" value="Thioredoxin-like_sf"/>
</dbReference>
<evidence type="ECO:0000256" key="1">
    <source>
        <dbReference type="PROSITE-ProRule" id="PRU00339"/>
    </source>
</evidence>
<protein>
    <submittedName>
        <fullName evidence="2">Uncharacterized protein</fullName>
    </submittedName>
</protein>
<dbReference type="Proteomes" id="UP000639772">
    <property type="component" value="Unassembled WGS sequence"/>
</dbReference>
<dbReference type="EMBL" id="JADCNM010000014">
    <property type="protein sequence ID" value="KAG0454113.1"/>
    <property type="molecule type" value="Genomic_DNA"/>
</dbReference>
<dbReference type="AlphaFoldDB" id="A0A835PMP6"/>
<dbReference type="PANTHER" id="PTHR47682">
    <property type="entry name" value="TETRATRICOPEPTIDE REPEAT (TPR)-CONTAINING PROTEIN"/>
    <property type="match status" value="1"/>
</dbReference>
<dbReference type="Pfam" id="PF13181">
    <property type="entry name" value="TPR_8"/>
    <property type="match status" value="1"/>
</dbReference>
<evidence type="ECO:0000313" key="2">
    <source>
        <dbReference type="EMBL" id="KAG0454113.1"/>
    </source>
</evidence>
<dbReference type="Gene3D" id="1.25.40.10">
    <property type="entry name" value="Tetratricopeptide repeat domain"/>
    <property type="match status" value="1"/>
</dbReference>
<evidence type="ECO:0000313" key="3">
    <source>
        <dbReference type="Proteomes" id="UP000639772"/>
    </source>
</evidence>
<dbReference type="Gene3D" id="3.40.30.10">
    <property type="entry name" value="Glutaredoxin"/>
    <property type="match status" value="1"/>
</dbReference>
<dbReference type="CDD" id="cd02980">
    <property type="entry name" value="TRX_Fd_family"/>
    <property type="match status" value="1"/>
</dbReference>
<gene>
    <name evidence="2" type="ORF">HPP92_025417</name>
</gene>
<dbReference type="OrthoDB" id="2423701at2759"/>
<dbReference type="SMART" id="SM00028">
    <property type="entry name" value="TPR"/>
    <property type="match status" value="3"/>
</dbReference>
<comment type="caution">
    <text evidence="2">The sequence shown here is derived from an EMBL/GenBank/DDBJ whole genome shotgun (WGS) entry which is preliminary data.</text>
</comment>
<dbReference type="InterPro" id="IPR011990">
    <property type="entry name" value="TPR-like_helical_dom_sf"/>
</dbReference>
<feature type="repeat" description="TPR" evidence="1">
    <location>
        <begin position="136"/>
        <end position="169"/>
    </location>
</feature>
<feature type="repeat" description="TPR" evidence="1">
    <location>
        <begin position="206"/>
        <end position="239"/>
    </location>
</feature>
<proteinExistence type="predicted"/>
<keyword evidence="1" id="KW-0802">TPR repeat</keyword>
<dbReference type="SUPFAM" id="SSF52833">
    <property type="entry name" value="Thioredoxin-like"/>
    <property type="match status" value="1"/>
</dbReference>
<name>A0A835PMP6_VANPL</name>
<organism evidence="2 3">
    <name type="scientific">Vanilla planifolia</name>
    <name type="common">Vanilla</name>
    <dbReference type="NCBI Taxonomy" id="51239"/>
    <lineage>
        <taxon>Eukaryota</taxon>
        <taxon>Viridiplantae</taxon>
        <taxon>Streptophyta</taxon>
        <taxon>Embryophyta</taxon>
        <taxon>Tracheophyta</taxon>
        <taxon>Spermatophyta</taxon>
        <taxon>Magnoliopsida</taxon>
        <taxon>Liliopsida</taxon>
        <taxon>Asparagales</taxon>
        <taxon>Orchidaceae</taxon>
        <taxon>Vanilloideae</taxon>
        <taxon>Vanilleae</taxon>
        <taxon>Vanilla</taxon>
    </lineage>
</organism>